<keyword evidence="1" id="KW-0812">Transmembrane</keyword>
<feature type="transmembrane region" description="Helical" evidence="1">
    <location>
        <begin position="26"/>
        <end position="48"/>
    </location>
</feature>
<dbReference type="OrthoDB" id="6344485at2759"/>
<dbReference type="Proteomes" id="UP000494040">
    <property type="component" value="Unassembled WGS sequence"/>
</dbReference>
<evidence type="ECO:0000256" key="1">
    <source>
        <dbReference type="SAM" id="Phobius"/>
    </source>
</evidence>
<dbReference type="EnsemblMetazoa" id="XM_014402852.2">
    <property type="protein sequence ID" value="XP_014258338.1"/>
    <property type="gene ID" value="LOC106671890"/>
</dbReference>
<evidence type="ECO:0000313" key="3">
    <source>
        <dbReference type="Proteomes" id="UP000494040"/>
    </source>
</evidence>
<dbReference type="GeneID" id="106671890"/>
<organism evidence="2 3">
    <name type="scientific">Cimex lectularius</name>
    <name type="common">Bed bug</name>
    <name type="synonym">Acanthia lectularia</name>
    <dbReference type="NCBI Taxonomy" id="79782"/>
    <lineage>
        <taxon>Eukaryota</taxon>
        <taxon>Metazoa</taxon>
        <taxon>Ecdysozoa</taxon>
        <taxon>Arthropoda</taxon>
        <taxon>Hexapoda</taxon>
        <taxon>Insecta</taxon>
        <taxon>Pterygota</taxon>
        <taxon>Neoptera</taxon>
        <taxon>Paraneoptera</taxon>
        <taxon>Hemiptera</taxon>
        <taxon>Heteroptera</taxon>
        <taxon>Panheteroptera</taxon>
        <taxon>Cimicomorpha</taxon>
        <taxon>Cimicidae</taxon>
        <taxon>Cimex</taxon>
    </lineage>
</organism>
<proteinExistence type="predicted"/>
<keyword evidence="3" id="KW-1185">Reference proteome</keyword>
<keyword evidence="1" id="KW-1133">Transmembrane helix</keyword>
<dbReference type="OMA" id="LWCCFPV"/>
<sequence length="76" mass="8736">MLTPVYDFLSLLYAIFLGEDPTAEDYLLLVGTIVAFVAFILWCCFPVVPKDPQSPKQYDWQGHYTQYKKHDSPHPG</sequence>
<evidence type="ECO:0000313" key="2">
    <source>
        <dbReference type="EnsemblMetazoa" id="XP_014258338.1"/>
    </source>
</evidence>
<protein>
    <submittedName>
        <fullName evidence="2">Uncharacterized protein</fullName>
    </submittedName>
</protein>
<dbReference type="AlphaFoldDB" id="A0A8I6S857"/>
<keyword evidence="1" id="KW-0472">Membrane</keyword>
<dbReference type="KEGG" id="clec:106671890"/>
<name>A0A8I6S857_CIMLE</name>
<dbReference type="RefSeq" id="XP_014258338.1">
    <property type="nucleotide sequence ID" value="XM_014402852.2"/>
</dbReference>
<reference evidence="2" key="1">
    <citation type="submission" date="2022-01" db="UniProtKB">
        <authorList>
            <consortium name="EnsemblMetazoa"/>
        </authorList>
    </citation>
    <scope>IDENTIFICATION</scope>
</reference>
<accession>A0A8I6S857</accession>